<evidence type="ECO:0000256" key="2">
    <source>
        <dbReference type="ARBA" id="ARBA00022448"/>
    </source>
</evidence>
<keyword evidence="6 8" id="KW-0472">Membrane</keyword>
<dbReference type="AlphaFoldDB" id="A0A9D1MPE4"/>
<dbReference type="InterPro" id="IPR037185">
    <property type="entry name" value="EmrE-like"/>
</dbReference>
<gene>
    <name evidence="9" type="ORF">IAB06_02880</name>
</gene>
<dbReference type="PANTHER" id="PTHR30561:SF0">
    <property type="entry name" value="GUANIDINIUM EXPORTER"/>
    <property type="match status" value="1"/>
</dbReference>
<accession>A0A9D1MPE4</accession>
<comment type="similarity">
    <text evidence="7">Belongs to the drug/metabolite transporter (DMT) superfamily. Small multidrug resistance (SMR) (TC 2.A.7.1) family.</text>
</comment>
<dbReference type="SUPFAM" id="SSF103481">
    <property type="entry name" value="Multidrug resistance efflux transporter EmrE"/>
    <property type="match status" value="1"/>
</dbReference>
<protein>
    <submittedName>
        <fullName evidence="9">Multidrug efflux SMR transporter</fullName>
    </submittedName>
</protein>
<organism evidence="9 10">
    <name type="scientific">Candidatus Avacidaminococcus intestinavium</name>
    <dbReference type="NCBI Taxonomy" id="2840684"/>
    <lineage>
        <taxon>Bacteria</taxon>
        <taxon>Bacillati</taxon>
        <taxon>Bacillota</taxon>
        <taxon>Negativicutes</taxon>
        <taxon>Acidaminococcales</taxon>
        <taxon>Acidaminococcaceae</taxon>
        <taxon>Acidaminococcaceae incertae sedis</taxon>
        <taxon>Candidatus Avacidaminococcus</taxon>
    </lineage>
</organism>
<comment type="subcellular location">
    <subcellularLocation>
        <location evidence="1 7">Cell membrane</location>
        <topology evidence="1 7">Multi-pass membrane protein</topology>
    </subcellularLocation>
</comment>
<feature type="transmembrane region" description="Helical" evidence="8">
    <location>
        <begin position="84"/>
        <end position="102"/>
    </location>
</feature>
<dbReference type="Proteomes" id="UP000824099">
    <property type="component" value="Unassembled WGS sequence"/>
</dbReference>
<keyword evidence="2" id="KW-0813">Transport</keyword>
<evidence type="ECO:0000256" key="6">
    <source>
        <dbReference type="ARBA" id="ARBA00023136"/>
    </source>
</evidence>
<dbReference type="GO" id="GO:0022857">
    <property type="term" value="F:transmembrane transporter activity"/>
    <property type="evidence" value="ECO:0007669"/>
    <property type="project" value="InterPro"/>
</dbReference>
<comment type="caution">
    <text evidence="9">The sequence shown here is derived from an EMBL/GenBank/DDBJ whole genome shotgun (WGS) entry which is preliminary data.</text>
</comment>
<proteinExistence type="inferred from homology"/>
<name>A0A9D1MPE4_9FIRM</name>
<evidence type="ECO:0000256" key="1">
    <source>
        <dbReference type="ARBA" id="ARBA00004651"/>
    </source>
</evidence>
<dbReference type="GO" id="GO:0005886">
    <property type="term" value="C:plasma membrane"/>
    <property type="evidence" value="ECO:0007669"/>
    <property type="project" value="UniProtKB-SubCell"/>
</dbReference>
<keyword evidence="4 7" id="KW-0812">Transmembrane</keyword>
<reference evidence="9" key="1">
    <citation type="submission" date="2020-10" db="EMBL/GenBank/DDBJ databases">
        <authorList>
            <person name="Gilroy R."/>
        </authorList>
    </citation>
    <scope>NUCLEOTIDE SEQUENCE</scope>
    <source>
        <strain evidence="9">CHK160-1198</strain>
    </source>
</reference>
<keyword evidence="5 8" id="KW-1133">Transmembrane helix</keyword>
<dbReference type="InterPro" id="IPR000390">
    <property type="entry name" value="Small_drug/metabolite_transptr"/>
</dbReference>
<dbReference type="EMBL" id="DVNI01000040">
    <property type="protein sequence ID" value="HIU63977.1"/>
    <property type="molecule type" value="Genomic_DNA"/>
</dbReference>
<dbReference type="Gene3D" id="1.10.3730.20">
    <property type="match status" value="1"/>
</dbReference>
<evidence type="ECO:0000313" key="9">
    <source>
        <dbReference type="EMBL" id="HIU63977.1"/>
    </source>
</evidence>
<feature type="transmembrane region" description="Helical" evidence="8">
    <location>
        <begin position="58"/>
        <end position="78"/>
    </location>
</feature>
<dbReference type="FunFam" id="1.10.3730.20:FF:000001">
    <property type="entry name" value="Quaternary ammonium compound resistance transporter SugE"/>
    <property type="match status" value="1"/>
</dbReference>
<dbReference type="InterPro" id="IPR045324">
    <property type="entry name" value="Small_multidrug_res"/>
</dbReference>
<evidence type="ECO:0000256" key="8">
    <source>
        <dbReference type="SAM" id="Phobius"/>
    </source>
</evidence>
<dbReference type="Pfam" id="PF00893">
    <property type="entry name" value="Multi_Drug_Res"/>
    <property type="match status" value="1"/>
</dbReference>
<sequence length="103" mass="10970">MEWLYLLIAGSFEIVWAIGLKASHGFTRVGFSILTLVGMIISVYFLSLALKVLPLGTAYAIWTGIGIVGTVIVGILLFDEPVTAIRLTSIALIGCGIAGLKLF</sequence>
<evidence type="ECO:0000256" key="3">
    <source>
        <dbReference type="ARBA" id="ARBA00022475"/>
    </source>
</evidence>
<evidence type="ECO:0000256" key="4">
    <source>
        <dbReference type="ARBA" id="ARBA00022692"/>
    </source>
</evidence>
<reference evidence="9" key="2">
    <citation type="journal article" date="2021" name="PeerJ">
        <title>Extensive microbial diversity within the chicken gut microbiome revealed by metagenomics and culture.</title>
        <authorList>
            <person name="Gilroy R."/>
            <person name="Ravi A."/>
            <person name="Getino M."/>
            <person name="Pursley I."/>
            <person name="Horton D.L."/>
            <person name="Alikhan N.F."/>
            <person name="Baker D."/>
            <person name="Gharbi K."/>
            <person name="Hall N."/>
            <person name="Watson M."/>
            <person name="Adriaenssens E.M."/>
            <person name="Foster-Nyarko E."/>
            <person name="Jarju S."/>
            <person name="Secka A."/>
            <person name="Antonio M."/>
            <person name="Oren A."/>
            <person name="Chaudhuri R.R."/>
            <person name="La Ragione R."/>
            <person name="Hildebrand F."/>
            <person name="Pallen M.J."/>
        </authorList>
    </citation>
    <scope>NUCLEOTIDE SEQUENCE</scope>
    <source>
        <strain evidence="9">CHK160-1198</strain>
    </source>
</reference>
<evidence type="ECO:0000256" key="7">
    <source>
        <dbReference type="RuleBase" id="RU003942"/>
    </source>
</evidence>
<dbReference type="PANTHER" id="PTHR30561">
    <property type="entry name" value="SMR FAMILY PROTON-DEPENDENT DRUG EFFLUX TRANSPORTER SUGE"/>
    <property type="match status" value="1"/>
</dbReference>
<feature type="transmembrane region" description="Helical" evidence="8">
    <location>
        <begin position="27"/>
        <end position="46"/>
    </location>
</feature>
<evidence type="ECO:0000256" key="5">
    <source>
        <dbReference type="ARBA" id="ARBA00022989"/>
    </source>
</evidence>
<keyword evidence="3" id="KW-1003">Cell membrane</keyword>
<evidence type="ECO:0000313" key="10">
    <source>
        <dbReference type="Proteomes" id="UP000824099"/>
    </source>
</evidence>